<keyword evidence="14" id="KW-1185">Reference proteome</keyword>
<keyword evidence="8 11" id="KW-0274">FAD</keyword>
<evidence type="ECO:0000259" key="12">
    <source>
        <dbReference type="Pfam" id="PF01593"/>
    </source>
</evidence>
<evidence type="ECO:0000256" key="7">
    <source>
        <dbReference type="ARBA" id="ARBA00022630"/>
    </source>
</evidence>
<protein>
    <recommendedName>
        <fullName evidence="6 11">Coproporphyrinogen III oxidase</fullName>
        <ecNumber evidence="5 11">1.3.3.15</ecNumber>
    </recommendedName>
</protein>
<keyword evidence="7 11" id="KW-0285">Flavoprotein</keyword>
<proteinExistence type="inferred from homology"/>
<comment type="function">
    <text evidence="11">Involved in coproporphyrin-dependent heme b biosynthesis. Catalyzes the oxidation of coproporphyrinogen III to coproporphyrin III.</text>
</comment>
<dbReference type="Gene3D" id="3.90.660.20">
    <property type="entry name" value="Protoporphyrinogen oxidase, mitochondrial, domain 2"/>
    <property type="match status" value="1"/>
</dbReference>
<evidence type="ECO:0000256" key="3">
    <source>
        <dbReference type="ARBA" id="ARBA00004744"/>
    </source>
</evidence>
<dbReference type="InterPro" id="IPR002937">
    <property type="entry name" value="Amino_oxidase"/>
</dbReference>
<comment type="subcellular location">
    <subcellularLocation>
        <location evidence="11">Cytoplasm</location>
    </subcellularLocation>
</comment>
<dbReference type="Gene3D" id="1.10.3110.10">
    <property type="entry name" value="protoporphyrinogen ix oxidase, domain 3"/>
    <property type="match status" value="1"/>
</dbReference>
<dbReference type="SUPFAM" id="SSF51905">
    <property type="entry name" value="FAD/NAD(P)-binding domain"/>
    <property type="match status" value="1"/>
</dbReference>
<evidence type="ECO:0000256" key="8">
    <source>
        <dbReference type="ARBA" id="ARBA00022827"/>
    </source>
</evidence>
<gene>
    <name evidence="13" type="primary">hemG</name>
    <name evidence="13" type="ORF">K4A83_18910</name>
</gene>
<dbReference type="PANTHER" id="PTHR42923:SF3">
    <property type="entry name" value="PROTOPORPHYRINOGEN OXIDASE"/>
    <property type="match status" value="1"/>
</dbReference>
<comment type="catalytic activity">
    <reaction evidence="1">
        <text>coproporphyrinogen III + 3 O2 = coproporphyrin III + 3 H2O2</text>
        <dbReference type="Rhea" id="RHEA:43436"/>
        <dbReference type="ChEBI" id="CHEBI:15379"/>
        <dbReference type="ChEBI" id="CHEBI:16240"/>
        <dbReference type="ChEBI" id="CHEBI:57309"/>
        <dbReference type="ChEBI" id="CHEBI:131725"/>
        <dbReference type="EC" id="1.3.3.15"/>
    </reaction>
    <physiologicalReaction direction="left-to-right" evidence="1">
        <dbReference type="Rhea" id="RHEA:43437"/>
    </physiologicalReaction>
</comment>
<dbReference type="GO" id="GO:0004729">
    <property type="term" value="F:oxygen-dependent protoporphyrinogen oxidase activity"/>
    <property type="evidence" value="ECO:0007669"/>
    <property type="project" value="UniProtKB-EC"/>
</dbReference>
<reference evidence="13 14" key="1">
    <citation type="submission" date="2021-08" db="EMBL/GenBank/DDBJ databases">
        <title>Draft genome sequence of Spirulina subsalsa with high tolerance to salinity and hype-accumulation of phycocyanin.</title>
        <authorList>
            <person name="Pei H."/>
            <person name="Jiang L."/>
        </authorList>
    </citation>
    <scope>NUCLEOTIDE SEQUENCE [LARGE SCALE GENOMIC DNA]</scope>
    <source>
        <strain evidence="13 14">FACHB-351</strain>
    </source>
</reference>
<evidence type="ECO:0000256" key="5">
    <source>
        <dbReference type="ARBA" id="ARBA00012402"/>
    </source>
</evidence>
<keyword evidence="9 11" id="KW-0560">Oxidoreductase</keyword>
<evidence type="ECO:0000256" key="2">
    <source>
        <dbReference type="ARBA" id="ARBA00001974"/>
    </source>
</evidence>
<evidence type="ECO:0000256" key="10">
    <source>
        <dbReference type="ARBA" id="ARBA00023133"/>
    </source>
</evidence>
<dbReference type="RefSeq" id="WP_265266232.1">
    <property type="nucleotide sequence ID" value="NZ_JAIHOM010000126.1"/>
</dbReference>
<organism evidence="13 14">
    <name type="scientific">Spirulina subsalsa FACHB-351</name>
    <dbReference type="NCBI Taxonomy" id="234711"/>
    <lineage>
        <taxon>Bacteria</taxon>
        <taxon>Bacillati</taxon>
        <taxon>Cyanobacteriota</taxon>
        <taxon>Cyanophyceae</taxon>
        <taxon>Spirulinales</taxon>
        <taxon>Spirulinaceae</taxon>
        <taxon>Spirulina</taxon>
    </lineage>
</organism>
<dbReference type="InterPro" id="IPR004572">
    <property type="entry name" value="Protoporphyrinogen_oxidase"/>
</dbReference>
<feature type="domain" description="Amine oxidase" evidence="12">
    <location>
        <begin position="11"/>
        <end position="458"/>
    </location>
</feature>
<evidence type="ECO:0000256" key="6">
    <source>
        <dbReference type="ARBA" id="ARBA00019046"/>
    </source>
</evidence>
<dbReference type="EMBL" id="JAIHOM010000126">
    <property type="protein sequence ID" value="MCW6038328.1"/>
    <property type="molecule type" value="Genomic_DNA"/>
</dbReference>
<name>A0ABT3LA04_9CYAN</name>
<keyword evidence="11" id="KW-0963">Cytoplasm</keyword>
<evidence type="ECO:0000256" key="11">
    <source>
        <dbReference type="RuleBase" id="RU364052"/>
    </source>
</evidence>
<accession>A0ABT3LA04</accession>
<dbReference type="Pfam" id="PF01593">
    <property type="entry name" value="Amino_oxidase"/>
    <property type="match status" value="1"/>
</dbReference>
<evidence type="ECO:0000256" key="4">
    <source>
        <dbReference type="ARBA" id="ARBA00008310"/>
    </source>
</evidence>
<sequence>MLDSLIVGAGISGLSAAHTLQKQQTQFLVTESQGRVGGNITTNRQGEYLWEEGPNSFAPTEDLLRLAVDVGLKDDLVFADRRLPRFVYWNQQLNPVPMSPPAALKTQLLSERGKWRAALGALGFVGGLVGQEEETVRQFFTRHLGTEVTERLVAPFVSGVYAGDVDQLSAQAAFRRVFEFAQLGGGLLAGGILARRQAPPKAPRDPSLPETKTGQLGSFREGLEMLPRAIASQLGDRLKLHWQLTQIEITPQQTYLAHFNTPDGPQQIATRTLILTTPAPITADLLKPLTSPLSRVLKEIYYPPVACVVLAYPKAASVHPLKGFGHLIPRQQGIRTLGTIWSSCLFPGRTPEGEYMLTNFIGGATDPGIAQLSPEEIAQAVHQDLSKIFIRPEFSPKILAVRLWKQAIPQYTLGHLQRLATLEQELKKFPGLHILANYTDGVALGDCIRRGIAVAQNIQ</sequence>
<comment type="pathway">
    <text evidence="3 11">Porphyrin-containing compound metabolism; protoheme biosynthesis.</text>
</comment>
<dbReference type="Proteomes" id="UP001526426">
    <property type="component" value="Unassembled WGS sequence"/>
</dbReference>
<dbReference type="InterPro" id="IPR036188">
    <property type="entry name" value="FAD/NAD-bd_sf"/>
</dbReference>
<dbReference type="EC" id="1.3.3.15" evidence="5 11"/>
<dbReference type="PANTHER" id="PTHR42923">
    <property type="entry name" value="PROTOPORPHYRINOGEN OXIDASE"/>
    <property type="match status" value="1"/>
</dbReference>
<dbReference type="InterPro" id="IPR050464">
    <property type="entry name" value="Zeta_carotene_desat/Oxidored"/>
</dbReference>
<dbReference type="SUPFAM" id="SSF54373">
    <property type="entry name" value="FAD-linked reductases, C-terminal domain"/>
    <property type="match status" value="1"/>
</dbReference>
<dbReference type="Gene3D" id="3.50.50.60">
    <property type="entry name" value="FAD/NAD(P)-binding domain"/>
    <property type="match status" value="1"/>
</dbReference>
<dbReference type="NCBIfam" id="TIGR00562">
    <property type="entry name" value="proto_IX_ox"/>
    <property type="match status" value="1"/>
</dbReference>
<evidence type="ECO:0000256" key="1">
    <source>
        <dbReference type="ARBA" id="ARBA00001755"/>
    </source>
</evidence>
<keyword evidence="10 11" id="KW-0350">Heme biosynthesis</keyword>
<comment type="caution">
    <text evidence="13">The sequence shown here is derived from an EMBL/GenBank/DDBJ whole genome shotgun (WGS) entry which is preliminary data.</text>
</comment>
<comment type="cofactor">
    <cofactor evidence="2 11">
        <name>FAD</name>
        <dbReference type="ChEBI" id="CHEBI:57692"/>
    </cofactor>
</comment>
<comment type="similarity">
    <text evidence="4 11">Belongs to the protoporphyrinogen/coproporphyrinogen oxidase family. Coproporphyrinogen III oxidase subfamily.</text>
</comment>
<evidence type="ECO:0000313" key="14">
    <source>
        <dbReference type="Proteomes" id="UP001526426"/>
    </source>
</evidence>
<evidence type="ECO:0000313" key="13">
    <source>
        <dbReference type="EMBL" id="MCW6038328.1"/>
    </source>
</evidence>
<evidence type="ECO:0000256" key="9">
    <source>
        <dbReference type="ARBA" id="ARBA00023002"/>
    </source>
</evidence>